<dbReference type="InterPro" id="IPR011990">
    <property type="entry name" value="TPR-like_helical_dom_sf"/>
</dbReference>
<dbReference type="OrthoDB" id="185373at2759"/>
<feature type="repeat" description="PPR" evidence="3">
    <location>
        <begin position="320"/>
        <end position="354"/>
    </location>
</feature>
<feature type="repeat" description="PPR" evidence="3">
    <location>
        <begin position="390"/>
        <end position="424"/>
    </location>
</feature>
<proteinExistence type="inferred from homology"/>
<reference evidence="4 5" key="1">
    <citation type="submission" date="2019-05" db="EMBL/GenBank/DDBJ databases">
        <title>Mikania micrantha, genome provides insights into the molecular mechanism of rapid growth.</title>
        <authorList>
            <person name="Liu B."/>
        </authorList>
    </citation>
    <scope>NUCLEOTIDE SEQUENCE [LARGE SCALE GENOMIC DNA]</scope>
    <source>
        <strain evidence="4">NLD-2019</strain>
        <tissue evidence="4">Leaf</tissue>
    </source>
</reference>
<comment type="caution">
    <text evidence="4">The sequence shown here is derived from an EMBL/GenBank/DDBJ whole genome shotgun (WGS) entry which is preliminary data.</text>
</comment>
<organism evidence="4 5">
    <name type="scientific">Mikania micrantha</name>
    <name type="common">bitter vine</name>
    <dbReference type="NCBI Taxonomy" id="192012"/>
    <lineage>
        <taxon>Eukaryota</taxon>
        <taxon>Viridiplantae</taxon>
        <taxon>Streptophyta</taxon>
        <taxon>Embryophyta</taxon>
        <taxon>Tracheophyta</taxon>
        <taxon>Spermatophyta</taxon>
        <taxon>Magnoliopsida</taxon>
        <taxon>eudicotyledons</taxon>
        <taxon>Gunneridae</taxon>
        <taxon>Pentapetalae</taxon>
        <taxon>asterids</taxon>
        <taxon>campanulids</taxon>
        <taxon>Asterales</taxon>
        <taxon>Asteraceae</taxon>
        <taxon>Asteroideae</taxon>
        <taxon>Heliantheae alliance</taxon>
        <taxon>Eupatorieae</taxon>
        <taxon>Mikania</taxon>
    </lineage>
</organism>
<sequence length="719" mass="82000">MKMILRRFINPNTKSTHLINNHLPQFLNRINTVAEPPHTATEEEYEEKTAATIVKICNSFPKNLNWQTLNQNIKFDDVRRLSIINKVVIQLKDPPNAKKALSFFHWSSHFTGITHHTHTYALVIHILVNAKLIKDASALIESVLTRSVTGNCNNNDGYVSCSVVSLVHSFISSYEVTGSSPFVFDLLVQICSKLRMIHEAVDVCVCLGEHGFRLNVISYNTLLHVIQKSDKTTLVWRVYEHMIEHRTYPNEKSVEIIINALCKEGKLQKFVDMIDRIDGKRYSPKVVANTCLVFGMIEDGRIEDGLVLLKRMLIKNMILETISCSLIVYGKIMLGQLEHAWEVYNEMLNRGFQANSFVHTCFIGAYCEAGEIENGYQVMNDMERVGLQAYDETYTHMIVGCSKAGRLEESLNFCEKMVQNGLVPSCLAFNEVVKRLNGPCSVRRADGLLTNLLDKGFMPDANTYSYLTAGYGRQGDVEGVLKLYYEMEYRKLSPGALVFTWLIVSLYQAGRFEESEMYLRTMKARLLVPLNYTYEALISSHVIVKNISRDTDPPIIDQSNEKNMDLSSKGSKSKCDVEFEMQMQMAPFATVAQTSESNHDDLDQEKQVLQCIGQKSIAVERIQLENGFMLMQRMQSLMVNKVEAAAAACKTNLRYVVAFADQGAKYMTRRHCEKWYKLASYQVNSTWWDADMLCCCRLKSWSLEQPKYLVQYAVDGSWL</sequence>
<evidence type="ECO:0000256" key="2">
    <source>
        <dbReference type="ARBA" id="ARBA00022737"/>
    </source>
</evidence>
<dbReference type="PANTHER" id="PTHR46128:SF60">
    <property type="entry name" value="PENTACOTRIPEPTIDE-REPEAT REGION OF PRORP DOMAIN-CONTAINING PROTEIN"/>
    <property type="match status" value="1"/>
</dbReference>
<dbReference type="Proteomes" id="UP000326396">
    <property type="component" value="Unassembled WGS sequence"/>
</dbReference>
<dbReference type="Gene3D" id="1.25.40.10">
    <property type="entry name" value="Tetratricopeptide repeat domain"/>
    <property type="match status" value="3"/>
</dbReference>
<feature type="repeat" description="PPR" evidence="3">
    <location>
        <begin position="215"/>
        <end position="249"/>
    </location>
</feature>
<evidence type="ECO:0000256" key="3">
    <source>
        <dbReference type="PROSITE-ProRule" id="PRU00708"/>
    </source>
</evidence>
<keyword evidence="2" id="KW-0677">Repeat</keyword>
<feature type="repeat" description="PPR" evidence="3">
    <location>
        <begin position="460"/>
        <end position="494"/>
    </location>
</feature>
<feature type="repeat" description="PPR" evidence="3">
    <location>
        <begin position="355"/>
        <end position="389"/>
    </location>
</feature>
<evidence type="ECO:0000256" key="1">
    <source>
        <dbReference type="ARBA" id="ARBA00007626"/>
    </source>
</evidence>
<dbReference type="NCBIfam" id="TIGR00756">
    <property type="entry name" value="PPR"/>
    <property type="match status" value="4"/>
</dbReference>
<accession>A0A5N6LA96</accession>
<dbReference type="AlphaFoldDB" id="A0A5N6LA96"/>
<evidence type="ECO:0000313" key="5">
    <source>
        <dbReference type="Proteomes" id="UP000326396"/>
    </source>
</evidence>
<comment type="similarity">
    <text evidence="1">Belongs to the PPR family. P subfamily.</text>
</comment>
<dbReference type="InterPro" id="IPR002885">
    <property type="entry name" value="PPR_rpt"/>
</dbReference>
<dbReference type="EMBL" id="SZYD01002131">
    <property type="protein sequence ID" value="KAC9897495.1"/>
    <property type="molecule type" value="Genomic_DNA"/>
</dbReference>
<dbReference type="Pfam" id="PF13041">
    <property type="entry name" value="PPR_2"/>
    <property type="match status" value="1"/>
</dbReference>
<evidence type="ECO:0000313" key="4">
    <source>
        <dbReference type="EMBL" id="KAC9897495.1"/>
    </source>
</evidence>
<dbReference type="Pfam" id="PF01535">
    <property type="entry name" value="PPR"/>
    <property type="match status" value="4"/>
</dbReference>
<dbReference type="InterPro" id="IPR050872">
    <property type="entry name" value="PPR_P_subfamily"/>
</dbReference>
<keyword evidence="5" id="KW-1185">Reference proteome</keyword>
<dbReference type="PROSITE" id="PS51375">
    <property type="entry name" value="PPR"/>
    <property type="match status" value="5"/>
</dbReference>
<name>A0A5N6LA96_9ASTR</name>
<protein>
    <submittedName>
        <fullName evidence="4">Uncharacterized protein</fullName>
    </submittedName>
</protein>
<gene>
    <name evidence="4" type="ORF">E3N88_45118</name>
</gene>
<dbReference type="PANTHER" id="PTHR46128">
    <property type="entry name" value="MITOCHONDRIAL GROUP I INTRON SPLICING FACTOR CCM1"/>
    <property type="match status" value="1"/>
</dbReference>